<dbReference type="InterPro" id="IPR004709">
    <property type="entry name" value="NaH_exchanger"/>
</dbReference>
<accession>A0A8S1GW86</accession>
<keyword evidence="14" id="KW-1185">Reference proteome</keyword>
<feature type="transmembrane region" description="Helical" evidence="11">
    <location>
        <begin position="382"/>
        <end position="404"/>
    </location>
</feature>
<keyword evidence="6 9" id="KW-0406">Ion transport</keyword>
<comment type="similarity">
    <text evidence="9">Belongs to the monovalent cation:proton antiporter 1 (CPA1) transporter (TC 2.A.36) family.</text>
</comment>
<feature type="transmembrane region" description="Helical" evidence="11">
    <location>
        <begin position="161"/>
        <end position="178"/>
    </location>
</feature>
<dbReference type="PANTHER" id="PTHR10110">
    <property type="entry name" value="SODIUM/HYDROGEN EXCHANGER"/>
    <property type="match status" value="1"/>
</dbReference>
<feature type="transmembrane region" description="Helical" evidence="11">
    <location>
        <begin position="416"/>
        <end position="440"/>
    </location>
</feature>
<keyword evidence="4 11" id="KW-1133">Transmembrane helix</keyword>
<feature type="compositionally biased region" description="Basic and acidic residues" evidence="10">
    <location>
        <begin position="735"/>
        <end position="774"/>
    </location>
</feature>
<evidence type="ECO:0000256" key="9">
    <source>
        <dbReference type="RuleBase" id="RU003722"/>
    </source>
</evidence>
<dbReference type="Gene3D" id="6.10.140.1330">
    <property type="match status" value="1"/>
</dbReference>
<dbReference type="GO" id="GO:0015385">
    <property type="term" value="F:sodium:proton antiporter activity"/>
    <property type="evidence" value="ECO:0007669"/>
    <property type="project" value="InterPro"/>
</dbReference>
<evidence type="ECO:0000313" key="14">
    <source>
        <dbReference type="Proteomes" id="UP000835052"/>
    </source>
</evidence>
<gene>
    <name evidence="13" type="ORF">CAUJ_LOCUS3488</name>
</gene>
<feature type="transmembrane region" description="Helical" evidence="11">
    <location>
        <begin position="190"/>
        <end position="216"/>
    </location>
</feature>
<dbReference type="InterPro" id="IPR006153">
    <property type="entry name" value="Cation/H_exchanger_TM"/>
</dbReference>
<organism evidence="13 14">
    <name type="scientific">Caenorhabditis auriculariae</name>
    <dbReference type="NCBI Taxonomy" id="2777116"/>
    <lineage>
        <taxon>Eukaryota</taxon>
        <taxon>Metazoa</taxon>
        <taxon>Ecdysozoa</taxon>
        <taxon>Nematoda</taxon>
        <taxon>Chromadorea</taxon>
        <taxon>Rhabditida</taxon>
        <taxon>Rhabditina</taxon>
        <taxon>Rhabditomorpha</taxon>
        <taxon>Rhabditoidea</taxon>
        <taxon>Rhabditidae</taxon>
        <taxon>Peloderinae</taxon>
        <taxon>Caenorhabditis</taxon>
    </lineage>
</organism>
<feature type="transmembrane region" description="Helical" evidence="11">
    <location>
        <begin position="291"/>
        <end position="315"/>
    </location>
</feature>
<keyword evidence="5" id="KW-0915">Sodium</keyword>
<dbReference type="OrthoDB" id="196264at2759"/>
<evidence type="ECO:0000256" key="6">
    <source>
        <dbReference type="ARBA" id="ARBA00023065"/>
    </source>
</evidence>
<dbReference type="InterPro" id="IPR018422">
    <property type="entry name" value="Cation/H_exchanger_CPA1"/>
</dbReference>
<dbReference type="GO" id="GO:0005886">
    <property type="term" value="C:plasma membrane"/>
    <property type="evidence" value="ECO:0007669"/>
    <property type="project" value="TreeGrafter"/>
</dbReference>
<evidence type="ECO:0000256" key="5">
    <source>
        <dbReference type="ARBA" id="ARBA00023053"/>
    </source>
</evidence>
<keyword evidence="2 9" id="KW-0813">Transport</keyword>
<feature type="transmembrane region" description="Helical" evidence="11">
    <location>
        <begin position="222"/>
        <end position="241"/>
    </location>
</feature>
<evidence type="ECO:0000256" key="4">
    <source>
        <dbReference type="ARBA" id="ARBA00022989"/>
    </source>
</evidence>
<proteinExistence type="inferred from homology"/>
<dbReference type="PRINTS" id="PR01084">
    <property type="entry name" value="NAHEXCHNGR"/>
</dbReference>
<keyword evidence="9" id="KW-0050">Antiport</keyword>
<feature type="transmembrane region" description="Helical" evidence="11">
    <location>
        <begin position="134"/>
        <end position="155"/>
    </location>
</feature>
<feature type="domain" description="Cation/H+ exchanger transmembrane" evidence="12">
    <location>
        <begin position="123"/>
        <end position="510"/>
    </location>
</feature>
<evidence type="ECO:0000256" key="3">
    <source>
        <dbReference type="ARBA" id="ARBA00022692"/>
    </source>
</evidence>
<feature type="transmembrane region" description="Helical" evidence="11">
    <location>
        <begin position="352"/>
        <end position="370"/>
    </location>
</feature>
<dbReference type="Pfam" id="PF00999">
    <property type="entry name" value="Na_H_Exchanger"/>
    <property type="match status" value="1"/>
</dbReference>
<keyword evidence="8 9" id="KW-0739">Sodium transport</keyword>
<name>A0A8S1GW86_9PELO</name>
<evidence type="ECO:0000313" key="13">
    <source>
        <dbReference type="EMBL" id="CAD6187569.1"/>
    </source>
</evidence>
<dbReference type="PANTHER" id="PTHR10110:SF112">
    <property type="entry name" value="SODIUM_HYDROGEN EXCHANGER"/>
    <property type="match status" value="1"/>
</dbReference>
<evidence type="ECO:0000259" key="12">
    <source>
        <dbReference type="Pfam" id="PF00999"/>
    </source>
</evidence>
<protein>
    <recommendedName>
        <fullName evidence="9">Sodium/hydrogen exchanger</fullName>
    </recommendedName>
</protein>
<keyword evidence="7 11" id="KW-0472">Membrane</keyword>
<dbReference type="Proteomes" id="UP000835052">
    <property type="component" value="Unassembled WGS sequence"/>
</dbReference>
<dbReference type="GO" id="GO:0051453">
    <property type="term" value="P:regulation of intracellular pH"/>
    <property type="evidence" value="ECO:0007669"/>
    <property type="project" value="TreeGrafter"/>
</dbReference>
<reference evidence="13" key="1">
    <citation type="submission" date="2020-10" db="EMBL/GenBank/DDBJ databases">
        <authorList>
            <person name="Kikuchi T."/>
        </authorList>
    </citation>
    <scope>NUCLEOTIDE SEQUENCE</scope>
    <source>
        <strain evidence="13">NKZ352</strain>
    </source>
</reference>
<feature type="transmembrane region" description="Helical" evidence="11">
    <location>
        <begin position="253"/>
        <end position="279"/>
    </location>
</feature>
<dbReference type="GO" id="GO:0098719">
    <property type="term" value="P:sodium ion import across plasma membrane"/>
    <property type="evidence" value="ECO:0007669"/>
    <property type="project" value="TreeGrafter"/>
</dbReference>
<evidence type="ECO:0000256" key="2">
    <source>
        <dbReference type="ARBA" id="ARBA00022448"/>
    </source>
</evidence>
<dbReference type="NCBIfam" id="TIGR00840">
    <property type="entry name" value="b_cpa1"/>
    <property type="match status" value="1"/>
</dbReference>
<evidence type="ECO:0000256" key="7">
    <source>
        <dbReference type="ARBA" id="ARBA00023136"/>
    </source>
</evidence>
<dbReference type="EMBL" id="CAJGYM010000006">
    <property type="protein sequence ID" value="CAD6187569.1"/>
    <property type="molecule type" value="Genomic_DNA"/>
</dbReference>
<feature type="transmembrane region" description="Helical" evidence="11">
    <location>
        <begin position="103"/>
        <end position="122"/>
    </location>
</feature>
<sequence>MGRSGAFAVLPKLLGIISFSFLVWGAVNGTTDQTIQTAADTSSRDGEWTEQSTAPVIVERPTISTKTMELPDEADWLKTADKEEVEKAKHGLDLIHFDLSHTGNPLVILFVLTVVNLFKPVLKWRYVNSVPEAVTLLLVGLVLAVFLFAVSHIQLTLTPDLFFVYLLPFIVADAGFFMRKRIFFENLGTILTYAVFGTMLSTLVIGLILHLFSPFFATSIPFLHIMLFCALICAVDPVTVLSTFAEIDANDTLFINIFGESLTNDAVTIVIYRTIIAIIMQGDVEHTTQSFVTVAVGAVGTFAYVSFGGIIIGILGGYLSVFLIKHLVQHQILLPLFQTFAPYILYLITETFHLSGILACVIGAMIISHYQPGNVCAEMEFIHCFLSKTLASNSEMVIFIYLGFSGISTKHTFDPVFSFVTVVACFVVRLIVVLFLSYIVNHFRGLDSLIPFKDQLVMVHSGIRGAVCFGLVASIDRNVIPAQDMFVTTTLIVIAFTSVAQGCTIKSVMKLLKIKGNEEIPKKVAKPKNWIDRFEEFDEKYLKPFFCKCKDPTQMYMPNASSFHELGLPPAVSSALRLGERTEVQPLPSLSVARPTLPPMDNDDSMSPYSTIAAPISGRRTPTQRGSVYSRHFLPMPSPTAVPPAEEDSNNPYLTFPYCKGHTVRFIDPSGVNEKAAGIPLVARTRHNSIGTESPAKEVTFMDPDTDVENARKPSRFAVKPFTIGDEEAQLLTIDEEHASPKKEGTPTGHLDDQEKKKDKKTADSEEKGESKED</sequence>
<feature type="region of interest" description="Disordered" evidence="10">
    <location>
        <begin position="728"/>
        <end position="774"/>
    </location>
</feature>
<evidence type="ECO:0000256" key="8">
    <source>
        <dbReference type="ARBA" id="ARBA00023201"/>
    </source>
</evidence>
<keyword evidence="3 9" id="KW-0812">Transmembrane</keyword>
<comment type="subcellular location">
    <subcellularLocation>
        <location evidence="1">Membrane</location>
        <topology evidence="1">Multi-pass membrane protein</topology>
    </subcellularLocation>
</comment>
<dbReference type="GO" id="GO:0015386">
    <property type="term" value="F:potassium:proton antiporter activity"/>
    <property type="evidence" value="ECO:0007669"/>
    <property type="project" value="TreeGrafter"/>
</dbReference>
<feature type="transmembrane region" description="Helical" evidence="11">
    <location>
        <begin position="7"/>
        <end position="27"/>
    </location>
</feature>
<evidence type="ECO:0000256" key="11">
    <source>
        <dbReference type="SAM" id="Phobius"/>
    </source>
</evidence>
<comment type="caution">
    <text evidence="13">The sequence shown here is derived from an EMBL/GenBank/DDBJ whole genome shotgun (WGS) entry which is preliminary data.</text>
</comment>
<evidence type="ECO:0000256" key="10">
    <source>
        <dbReference type="SAM" id="MobiDB-lite"/>
    </source>
</evidence>
<dbReference type="AlphaFoldDB" id="A0A8S1GW86"/>
<evidence type="ECO:0000256" key="1">
    <source>
        <dbReference type="ARBA" id="ARBA00004141"/>
    </source>
</evidence>